<feature type="transmembrane region" description="Helical" evidence="7">
    <location>
        <begin position="387"/>
        <end position="412"/>
    </location>
</feature>
<keyword evidence="7" id="KW-0813">Transport</keyword>
<evidence type="ECO:0000256" key="8">
    <source>
        <dbReference type="SAM" id="MobiDB-lite"/>
    </source>
</evidence>
<evidence type="ECO:0000256" key="7">
    <source>
        <dbReference type="RuleBase" id="RU369079"/>
    </source>
</evidence>
<feature type="compositionally biased region" description="Basic and acidic residues" evidence="8">
    <location>
        <begin position="41"/>
        <end position="50"/>
    </location>
</feature>
<keyword evidence="3 7" id="KW-0997">Cell inner membrane</keyword>
<dbReference type="InterPro" id="IPR004681">
    <property type="entry name" value="TRAP_DctM"/>
</dbReference>
<dbReference type="Proteomes" id="UP000295096">
    <property type="component" value="Unassembled WGS sequence"/>
</dbReference>
<evidence type="ECO:0000256" key="4">
    <source>
        <dbReference type="ARBA" id="ARBA00022692"/>
    </source>
</evidence>
<evidence type="ECO:0000256" key="5">
    <source>
        <dbReference type="ARBA" id="ARBA00022989"/>
    </source>
</evidence>
<evidence type="ECO:0000256" key="6">
    <source>
        <dbReference type="ARBA" id="ARBA00023136"/>
    </source>
</evidence>
<comment type="subcellular location">
    <subcellularLocation>
        <location evidence="1 7">Cell inner membrane</location>
        <topology evidence="1 7">Multi-pass membrane protein</topology>
    </subcellularLocation>
</comment>
<feature type="transmembrane region" description="Helical" evidence="7">
    <location>
        <begin position="255"/>
        <end position="278"/>
    </location>
</feature>
<feature type="region of interest" description="Disordered" evidence="8">
    <location>
        <begin position="18"/>
        <end position="50"/>
    </location>
</feature>
<dbReference type="AlphaFoldDB" id="A0A4R5QEV8"/>
<dbReference type="Pfam" id="PF06808">
    <property type="entry name" value="DctM"/>
    <property type="match status" value="1"/>
</dbReference>
<evidence type="ECO:0000256" key="2">
    <source>
        <dbReference type="ARBA" id="ARBA00022475"/>
    </source>
</evidence>
<feature type="transmembrane region" description="Helical" evidence="7">
    <location>
        <begin position="488"/>
        <end position="508"/>
    </location>
</feature>
<feature type="transmembrane region" description="Helical" evidence="7">
    <location>
        <begin position="89"/>
        <end position="121"/>
    </location>
</feature>
<name>A0A4R5QEV8_9PROT</name>
<protein>
    <recommendedName>
        <fullName evidence="7">TRAP transporter large permease protein</fullName>
    </recommendedName>
</protein>
<feature type="transmembrane region" description="Helical" evidence="7">
    <location>
        <begin position="362"/>
        <end position="381"/>
    </location>
</feature>
<organism evidence="10 11">
    <name type="scientific">Dankookia rubra</name>
    <dbReference type="NCBI Taxonomy" id="1442381"/>
    <lineage>
        <taxon>Bacteria</taxon>
        <taxon>Pseudomonadati</taxon>
        <taxon>Pseudomonadota</taxon>
        <taxon>Alphaproteobacteria</taxon>
        <taxon>Acetobacterales</taxon>
        <taxon>Roseomonadaceae</taxon>
        <taxon>Dankookia</taxon>
    </lineage>
</organism>
<dbReference type="OrthoDB" id="9790209at2"/>
<evidence type="ECO:0000313" key="10">
    <source>
        <dbReference type="EMBL" id="TDH61750.1"/>
    </source>
</evidence>
<evidence type="ECO:0000259" key="9">
    <source>
        <dbReference type="Pfam" id="PF06808"/>
    </source>
</evidence>
<feature type="transmembrane region" description="Helical" evidence="7">
    <location>
        <begin position="55"/>
        <end position="77"/>
    </location>
</feature>
<accession>A0A4R5QEV8</accession>
<dbReference type="NCBIfam" id="TIGR00786">
    <property type="entry name" value="dctM"/>
    <property type="match status" value="1"/>
</dbReference>
<keyword evidence="2" id="KW-1003">Cell membrane</keyword>
<keyword evidence="11" id="KW-1185">Reference proteome</keyword>
<keyword evidence="4 7" id="KW-0812">Transmembrane</keyword>
<feature type="transmembrane region" description="Helical" evidence="7">
    <location>
        <begin position="141"/>
        <end position="161"/>
    </location>
</feature>
<sequence>MDLRHPCVLCHDPGAGDRVRTLAHPRTPRGARPPARFPHPGGRDGRGARGGRDGAGGCAVIAVVFLLVLLAAAIFAAATGGQAVPVAEILALTGAFLVFFGAGVYIAAVLGLLGILIGLTFSDRPWWAFAGQTLWGPSSNFVLVAVPLFLLMGEILLRAGLSDRLYRALNVWLNRLPGGLLHTNIVSCAVFSAISGSSVATAATMGSVALPYFNDTPYSQRMVLGSLAAGGALGNLIPPGITFIIYGLITETSVGALYIAALLPSLLVTGLFIGVILIHGMAHPMEKPARLPLAMKLRALVDLVPTLLLMLLVLGSIYAGFATPTEAAALGVVGAAFFAAVEGKLSFRLLNASAEATARNTALLGLIIFGAYLLNYLLTAINVPQTLAGFIGGLPLPPWAIMACILALYLALGTFMEGFSMIITTVPVVFPIVTALGYDPIWFGVMVTMLVEIAQISPPDGTVMYVLQGMRPRPGPITDVFVGVTPFLAAYLLAVALLMIWPGIALWLPRVMG</sequence>
<evidence type="ECO:0000313" key="11">
    <source>
        <dbReference type="Proteomes" id="UP000295096"/>
    </source>
</evidence>
<dbReference type="InterPro" id="IPR010656">
    <property type="entry name" value="DctM"/>
</dbReference>
<comment type="function">
    <text evidence="7">Part of the tripartite ATP-independent periplasmic (TRAP) transport system.</text>
</comment>
<reference evidence="10 11" key="1">
    <citation type="journal article" date="2016" name="J. Microbiol.">
        <title>Dankookia rubra gen. nov., sp. nov., an alphaproteobacterium isolated from sediment of a shallow stream.</title>
        <authorList>
            <person name="Kim W.H."/>
            <person name="Kim D.H."/>
            <person name="Kang K."/>
            <person name="Ahn T.Y."/>
        </authorList>
    </citation>
    <scope>NUCLEOTIDE SEQUENCE [LARGE SCALE GENOMIC DNA]</scope>
    <source>
        <strain evidence="10 11">JCM30602</strain>
    </source>
</reference>
<feature type="transmembrane region" description="Helical" evidence="7">
    <location>
        <begin position="299"/>
        <end position="321"/>
    </location>
</feature>
<evidence type="ECO:0000256" key="3">
    <source>
        <dbReference type="ARBA" id="ARBA00022519"/>
    </source>
</evidence>
<proteinExistence type="inferred from homology"/>
<feature type="transmembrane region" description="Helical" evidence="7">
    <location>
        <begin position="181"/>
        <end position="210"/>
    </location>
</feature>
<dbReference type="PANTHER" id="PTHR33362:SF5">
    <property type="entry name" value="C4-DICARBOXYLATE TRAP TRANSPORTER LARGE PERMEASE PROTEIN DCTM"/>
    <property type="match status" value="1"/>
</dbReference>
<comment type="caution">
    <text evidence="10">The sequence shown here is derived from an EMBL/GenBank/DDBJ whole genome shotgun (WGS) entry which is preliminary data.</text>
</comment>
<dbReference type="EMBL" id="SMSJ01000018">
    <property type="protein sequence ID" value="TDH61750.1"/>
    <property type="molecule type" value="Genomic_DNA"/>
</dbReference>
<comment type="subunit">
    <text evidence="7">The complex comprises the extracytoplasmic solute receptor protein and the two transmembrane proteins.</text>
</comment>
<keyword evidence="6 7" id="KW-0472">Membrane</keyword>
<feature type="transmembrane region" description="Helical" evidence="7">
    <location>
        <begin position="327"/>
        <end position="350"/>
    </location>
</feature>
<dbReference type="PANTHER" id="PTHR33362">
    <property type="entry name" value="SIALIC ACID TRAP TRANSPORTER PERMEASE PROTEIN SIAT-RELATED"/>
    <property type="match status" value="1"/>
</dbReference>
<keyword evidence="5 7" id="KW-1133">Transmembrane helix</keyword>
<dbReference type="GO" id="GO:0005886">
    <property type="term" value="C:plasma membrane"/>
    <property type="evidence" value="ECO:0007669"/>
    <property type="project" value="UniProtKB-SubCell"/>
</dbReference>
<comment type="similarity">
    <text evidence="7">Belongs to the TRAP transporter large permease family.</text>
</comment>
<gene>
    <name evidence="10" type="ORF">E2C06_15650</name>
</gene>
<feature type="transmembrane region" description="Helical" evidence="7">
    <location>
        <begin position="222"/>
        <end position="249"/>
    </location>
</feature>
<dbReference type="GO" id="GO:0022857">
    <property type="term" value="F:transmembrane transporter activity"/>
    <property type="evidence" value="ECO:0007669"/>
    <property type="project" value="UniProtKB-UniRule"/>
</dbReference>
<feature type="domain" description="TRAP C4-dicarboxylate transport system permease DctM subunit" evidence="9">
    <location>
        <begin position="94"/>
        <end position="503"/>
    </location>
</feature>
<feature type="compositionally biased region" description="Low complexity" evidence="8">
    <location>
        <begin position="30"/>
        <end position="40"/>
    </location>
</feature>
<evidence type="ECO:0000256" key="1">
    <source>
        <dbReference type="ARBA" id="ARBA00004429"/>
    </source>
</evidence>